<dbReference type="AlphaFoldDB" id="A0A1G7TPQ1"/>
<sequence length="166" mass="17955">MRAVIFALAMAAGPALAQGAGWSFSALQGEGDRAAVGCDREAVAEDFACLVVRCEDDFSTGVHVWTSRAGGDVGRWEMTADRENFTGEAVAADDAPYGARFVESDAEWLEERLRFGAFVYLRHVDDVDAEFRFIDLTGSLTTINTALAYCAPRVPEATTPPLQSRP</sequence>
<evidence type="ECO:0000313" key="3">
    <source>
        <dbReference type="Proteomes" id="UP000199495"/>
    </source>
</evidence>
<proteinExistence type="predicted"/>
<keyword evidence="3" id="KW-1185">Reference proteome</keyword>
<keyword evidence="1" id="KW-0732">Signal</keyword>
<reference evidence="2 3" key="1">
    <citation type="submission" date="2016-10" db="EMBL/GenBank/DDBJ databases">
        <authorList>
            <person name="de Groot N.N."/>
        </authorList>
    </citation>
    <scope>NUCLEOTIDE SEQUENCE [LARGE SCALE GENOMIC DNA]</scope>
    <source>
        <strain evidence="2 3">CGMCC 1.10267</strain>
    </source>
</reference>
<protein>
    <submittedName>
        <fullName evidence="2">Uncharacterized protein</fullName>
    </submittedName>
</protein>
<feature type="chain" id="PRO_5011557475" evidence="1">
    <location>
        <begin position="18"/>
        <end position="166"/>
    </location>
</feature>
<gene>
    <name evidence="2" type="ORF">SAMN04487974_102260</name>
</gene>
<evidence type="ECO:0000256" key="1">
    <source>
        <dbReference type="SAM" id="SignalP"/>
    </source>
</evidence>
<dbReference type="EMBL" id="FNCS01000002">
    <property type="protein sequence ID" value="SDG37191.1"/>
    <property type="molecule type" value="Genomic_DNA"/>
</dbReference>
<accession>A0A1G7TPQ1</accession>
<dbReference type="Proteomes" id="UP000199495">
    <property type="component" value="Unassembled WGS sequence"/>
</dbReference>
<organism evidence="2 3">
    <name type="scientific">Pelagibacterium luteolum</name>
    <dbReference type="NCBI Taxonomy" id="440168"/>
    <lineage>
        <taxon>Bacteria</taxon>
        <taxon>Pseudomonadati</taxon>
        <taxon>Pseudomonadota</taxon>
        <taxon>Alphaproteobacteria</taxon>
        <taxon>Hyphomicrobiales</taxon>
        <taxon>Devosiaceae</taxon>
        <taxon>Pelagibacterium</taxon>
    </lineage>
</organism>
<name>A0A1G7TPQ1_9HYPH</name>
<evidence type="ECO:0000313" key="2">
    <source>
        <dbReference type="EMBL" id="SDG37191.1"/>
    </source>
</evidence>
<feature type="signal peptide" evidence="1">
    <location>
        <begin position="1"/>
        <end position="17"/>
    </location>
</feature>